<evidence type="ECO:0000313" key="2">
    <source>
        <dbReference type="EMBL" id="RJX42556.1"/>
    </source>
</evidence>
<feature type="coiled-coil region" evidence="1">
    <location>
        <begin position="7"/>
        <end position="34"/>
    </location>
</feature>
<dbReference type="Proteomes" id="UP000276588">
    <property type="component" value="Unassembled WGS sequence"/>
</dbReference>
<gene>
    <name evidence="2" type="ORF">DM826_09265</name>
</gene>
<dbReference type="Pfam" id="PF26263">
    <property type="entry name" value="DUF8067"/>
    <property type="match status" value="1"/>
</dbReference>
<keyword evidence="1" id="KW-0175">Coiled coil</keyword>
<dbReference type="NCBIfam" id="NF041415">
    <property type="entry name" value="halo_CC_star"/>
    <property type="match status" value="1"/>
</dbReference>
<keyword evidence="3" id="KW-1185">Reference proteome</keyword>
<evidence type="ECO:0000313" key="3">
    <source>
        <dbReference type="Proteomes" id="UP000276588"/>
    </source>
</evidence>
<reference evidence="2 3" key="1">
    <citation type="submission" date="2018-06" db="EMBL/GenBank/DDBJ databases">
        <title>Halonotius sp. F13-13 a new haloarchaeeon isolated from a solar saltern from Isla Cristina, Huelva, Spain.</title>
        <authorList>
            <person name="Duran-Viseras A."/>
            <person name="Sanchez-Porro C."/>
            <person name="Ventosa A."/>
        </authorList>
    </citation>
    <scope>NUCLEOTIDE SEQUENCE [LARGE SCALE GENOMIC DNA]</scope>
    <source>
        <strain evidence="2 3">F13-13</strain>
    </source>
</reference>
<accession>A0A3A6PSS0</accession>
<evidence type="ECO:0000256" key="1">
    <source>
        <dbReference type="SAM" id="Coils"/>
    </source>
</evidence>
<proteinExistence type="predicted"/>
<dbReference type="OrthoDB" id="318503at2157"/>
<sequence>MLLSTSEQEVLAAAEELGEELRNAQREQSQFEFNSLLMRCNDALGREIGIDYGSACGAGDDCC</sequence>
<protein>
    <submittedName>
        <fullName evidence="2">Uncharacterized protein</fullName>
    </submittedName>
</protein>
<organism evidence="2 3">
    <name type="scientific">Halonotius aquaticus</name>
    <dbReference type="NCBI Taxonomy" id="2216978"/>
    <lineage>
        <taxon>Archaea</taxon>
        <taxon>Methanobacteriati</taxon>
        <taxon>Methanobacteriota</taxon>
        <taxon>Stenosarchaea group</taxon>
        <taxon>Halobacteria</taxon>
        <taxon>Halobacteriales</taxon>
        <taxon>Haloferacaceae</taxon>
        <taxon>Halonotius</taxon>
    </lineage>
</organism>
<dbReference type="RefSeq" id="WP_120103120.1">
    <property type="nucleotide sequence ID" value="NZ_QKNY01000014.1"/>
</dbReference>
<comment type="caution">
    <text evidence="2">The sequence shown here is derived from an EMBL/GenBank/DDBJ whole genome shotgun (WGS) entry which is preliminary data.</text>
</comment>
<dbReference type="AlphaFoldDB" id="A0A3A6PSS0"/>
<name>A0A3A6PSS0_9EURY</name>
<dbReference type="InterPro" id="IPR058380">
    <property type="entry name" value="DUF8067"/>
</dbReference>
<dbReference type="EMBL" id="QKNY01000014">
    <property type="protein sequence ID" value="RJX42556.1"/>
    <property type="molecule type" value="Genomic_DNA"/>
</dbReference>